<dbReference type="InterPro" id="IPR036390">
    <property type="entry name" value="WH_DNA-bd_sf"/>
</dbReference>
<evidence type="ECO:0000259" key="1">
    <source>
        <dbReference type="Pfam" id="PF03551"/>
    </source>
</evidence>
<comment type="caution">
    <text evidence="2">The sequence shown here is derived from an EMBL/GenBank/DDBJ whole genome shotgun (WGS) entry which is preliminary data.</text>
</comment>
<proteinExistence type="predicted"/>
<accession>A0ABW1ECY8</accession>
<feature type="domain" description="Transcription regulator PadR N-terminal" evidence="1">
    <location>
        <begin position="23"/>
        <end position="90"/>
    </location>
</feature>
<dbReference type="Gene3D" id="1.10.10.10">
    <property type="entry name" value="Winged helix-like DNA-binding domain superfamily/Winged helix DNA-binding domain"/>
    <property type="match status" value="1"/>
</dbReference>
<protein>
    <submittedName>
        <fullName evidence="2">PadR family transcriptional regulator</fullName>
    </submittedName>
</protein>
<dbReference type="PANTHER" id="PTHR33169:SF13">
    <property type="entry name" value="PADR-FAMILY TRANSCRIPTIONAL REGULATOR"/>
    <property type="match status" value="1"/>
</dbReference>
<dbReference type="Pfam" id="PF03551">
    <property type="entry name" value="PadR"/>
    <property type="match status" value="1"/>
</dbReference>
<dbReference type="RefSeq" id="WP_263337293.1">
    <property type="nucleotide sequence ID" value="NZ_JAGSYH010000004.1"/>
</dbReference>
<keyword evidence="3" id="KW-1185">Reference proteome</keyword>
<dbReference type="Proteomes" id="UP001596091">
    <property type="component" value="Unassembled WGS sequence"/>
</dbReference>
<dbReference type="InterPro" id="IPR005149">
    <property type="entry name" value="Tscrpt_reg_PadR_N"/>
</dbReference>
<dbReference type="InterPro" id="IPR036388">
    <property type="entry name" value="WH-like_DNA-bd_sf"/>
</dbReference>
<dbReference type="PANTHER" id="PTHR33169">
    <property type="entry name" value="PADR-FAMILY TRANSCRIPTIONAL REGULATOR"/>
    <property type="match status" value="1"/>
</dbReference>
<dbReference type="SUPFAM" id="SSF46785">
    <property type="entry name" value="Winged helix' DNA-binding domain"/>
    <property type="match status" value="1"/>
</dbReference>
<reference evidence="3" key="1">
    <citation type="journal article" date="2019" name="Int. J. Syst. Evol. Microbiol.">
        <title>The Global Catalogue of Microorganisms (GCM) 10K type strain sequencing project: providing services to taxonomists for standard genome sequencing and annotation.</title>
        <authorList>
            <consortium name="The Broad Institute Genomics Platform"/>
            <consortium name="The Broad Institute Genome Sequencing Center for Infectious Disease"/>
            <person name="Wu L."/>
            <person name="Ma J."/>
        </authorList>
    </citation>
    <scope>NUCLEOTIDE SEQUENCE [LARGE SCALE GENOMIC DNA]</scope>
    <source>
        <strain evidence="3">JCM 4087</strain>
    </source>
</reference>
<name>A0ABW1ECY8_9BACT</name>
<gene>
    <name evidence="2" type="ORF">ACFPT7_05485</name>
</gene>
<dbReference type="EMBL" id="JBHSPH010000002">
    <property type="protein sequence ID" value="MFC5861736.1"/>
    <property type="molecule type" value="Genomic_DNA"/>
</dbReference>
<sequence>MRNTTRHVATARADQFSDPSLLVLASLADGPKHGYAMIEEIERMSGQRLGPGTLYGAITRLDQQGLIEALAVEDRRQPYKLTAVGRRVLRARLLAMQQVALVGLRKLEAR</sequence>
<organism evidence="2 3">
    <name type="scientific">Acidicapsa dinghuensis</name>
    <dbReference type="NCBI Taxonomy" id="2218256"/>
    <lineage>
        <taxon>Bacteria</taxon>
        <taxon>Pseudomonadati</taxon>
        <taxon>Acidobacteriota</taxon>
        <taxon>Terriglobia</taxon>
        <taxon>Terriglobales</taxon>
        <taxon>Acidobacteriaceae</taxon>
        <taxon>Acidicapsa</taxon>
    </lineage>
</organism>
<evidence type="ECO:0000313" key="2">
    <source>
        <dbReference type="EMBL" id="MFC5861736.1"/>
    </source>
</evidence>
<dbReference type="InterPro" id="IPR052509">
    <property type="entry name" value="Metal_resp_DNA-bind_regulator"/>
</dbReference>
<evidence type="ECO:0000313" key="3">
    <source>
        <dbReference type="Proteomes" id="UP001596091"/>
    </source>
</evidence>